<dbReference type="GO" id="GO:0008270">
    <property type="term" value="F:zinc ion binding"/>
    <property type="evidence" value="ECO:0007669"/>
    <property type="project" value="UniProtKB-KW"/>
</dbReference>
<dbReference type="EMBL" id="CAJQZP010000220">
    <property type="protein sequence ID" value="CAG4949609.1"/>
    <property type="molecule type" value="Genomic_DNA"/>
</dbReference>
<dbReference type="Pfam" id="PF13843">
    <property type="entry name" value="DDE_Tnp_1_7"/>
    <property type="match status" value="1"/>
</dbReference>
<evidence type="ECO:0000313" key="3">
    <source>
        <dbReference type="EMBL" id="CAG4949609.1"/>
    </source>
</evidence>
<evidence type="ECO:0000256" key="1">
    <source>
        <dbReference type="PROSITE-ProRule" id="PRU00024"/>
    </source>
</evidence>
<dbReference type="Proteomes" id="UP000691718">
    <property type="component" value="Unassembled WGS sequence"/>
</dbReference>
<dbReference type="PROSITE" id="PS50119">
    <property type="entry name" value="ZF_BBOX"/>
    <property type="match status" value="1"/>
</dbReference>
<protein>
    <submittedName>
        <fullName evidence="3">(apollo) hypothetical protein</fullName>
    </submittedName>
</protein>
<proteinExistence type="predicted"/>
<reference evidence="3" key="1">
    <citation type="submission" date="2021-04" db="EMBL/GenBank/DDBJ databases">
        <authorList>
            <person name="Tunstrom K."/>
        </authorList>
    </citation>
    <scope>NUCLEOTIDE SEQUENCE</scope>
</reference>
<feature type="domain" description="B box-type" evidence="2">
    <location>
        <begin position="366"/>
        <end position="401"/>
    </location>
</feature>
<accession>A0A8S3WB05</accession>
<comment type="caution">
    <text evidence="3">The sequence shown here is derived from an EMBL/GenBank/DDBJ whole genome shotgun (WGS) entry which is preliminary data.</text>
</comment>
<dbReference type="AlphaFoldDB" id="A0A8S3WB05"/>
<dbReference type="InterPro" id="IPR000315">
    <property type="entry name" value="Znf_B-box"/>
</dbReference>
<organism evidence="3 4">
    <name type="scientific">Parnassius apollo</name>
    <name type="common">Apollo butterfly</name>
    <name type="synonym">Papilio apollo</name>
    <dbReference type="NCBI Taxonomy" id="110799"/>
    <lineage>
        <taxon>Eukaryota</taxon>
        <taxon>Metazoa</taxon>
        <taxon>Ecdysozoa</taxon>
        <taxon>Arthropoda</taxon>
        <taxon>Hexapoda</taxon>
        <taxon>Insecta</taxon>
        <taxon>Pterygota</taxon>
        <taxon>Neoptera</taxon>
        <taxon>Endopterygota</taxon>
        <taxon>Lepidoptera</taxon>
        <taxon>Glossata</taxon>
        <taxon>Ditrysia</taxon>
        <taxon>Papilionoidea</taxon>
        <taxon>Papilionidae</taxon>
        <taxon>Parnassiinae</taxon>
        <taxon>Parnassini</taxon>
        <taxon>Parnassius</taxon>
        <taxon>Parnassius</taxon>
    </lineage>
</organism>
<dbReference type="PANTHER" id="PTHR46599">
    <property type="entry name" value="PIGGYBAC TRANSPOSABLE ELEMENT-DERIVED PROTEIN 4"/>
    <property type="match status" value="1"/>
</dbReference>
<evidence type="ECO:0000313" key="4">
    <source>
        <dbReference type="Proteomes" id="UP000691718"/>
    </source>
</evidence>
<sequence>MYWSTDEFYRNSVISEVMPFKRFQKITENFHIDNILEEAQRDDPSYDKLCKVRPIVDALNETFQQNCSSSQNQSIDESMIKFKGKSSMKQYMPKKPIKRGYKCWCRCDSKTGYLYQFQIYTGKTDNTAEEGLGCRVVLDLCQNVSEDTFIVFDNFFTSLPLLEILYSEKIYAVGTIRANRKGLPPEISKQNKDLKLSPGEFIFKYSNPIACIKWMDTKDVLVSTTAHDPRSVEVIQRTQKNGSKKAMFCPVAIKKYTEHMGGVDLFDHYRSSYPLSCKSRKYWHRLFWFLFEAAVVNLYIVYHQKSLMTHRDFRFRLGRLLINNFRAKKVTVPLFKNKKGGVYGVPDEIRLLNVGLHLPQDNLKFRRCRFCSTRVKEKRSRFICKTCKVSICPECFDNFHK</sequence>
<dbReference type="InterPro" id="IPR029526">
    <property type="entry name" value="PGBD"/>
</dbReference>
<keyword evidence="1" id="KW-0862">Zinc</keyword>
<dbReference type="PANTHER" id="PTHR46599:SF2">
    <property type="entry name" value="PIGGYBAC TRANSPOSABLE ELEMENT-DERIVED PROTEIN 4-LIKE"/>
    <property type="match status" value="1"/>
</dbReference>
<keyword evidence="1" id="KW-0479">Metal-binding</keyword>
<dbReference type="OrthoDB" id="118105at2759"/>
<name>A0A8S3WB05_PARAO</name>
<gene>
    <name evidence="3" type="ORF">PAPOLLO_LOCUS4062</name>
</gene>
<evidence type="ECO:0000259" key="2">
    <source>
        <dbReference type="PROSITE" id="PS50119"/>
    </source>
</evidence>
<keyword evidence="4" id="KW-1185">Reference proteome</keyword>
<keyword evidence="1" id="KW-0863">Zinc-finger</keyword>